<dbReference type="AlphaFoldDB" id="A0AAU9FLQ5"/>
<dbReference type="EMBL" id="AP029265">
    <property type="protein sequence ID" value="BFF96552.1"/>
    <property type="molecule type" value="Genomic_DNA"/>
</dbReference>
<evidence type="ECO:0000313" key="2">
    <source>
        <dbReference type="EMBL" id="BFF96552.1"/>
    </source>
</evidence>
<organism evidence="2 3">
    <name type="scientific">Drosophila madeirensis</name>
    <name type="common">Fruit fly</name>
    <dbReference type="NCBI Taxonomy" id="30013"/>
    <lineage>
        <taxon>Eukaryota</taxon>
        <taxon>Metazoa</taxon>
        <taxon>Ecdysozoa</taxon>
        <taxon>Arthropoda</taxon>
        <taxon>Hexapoda</taxon>
        <taxon>Insecta</taxon>
        <taxon>Pterygota</taxon>
        <taxon>Neoptera</taxon>
        <taxon>Endopterygota</taxon>
        <taxon>Diptera</taxon>
        <taxon>Brachycera</taxon>
        <taxon>Muscomorpha</taxon>
        <taxon>Ephydroidea</taxon>
        <taxon>Drosophilidae</taxon>
        <taxon>Drosophila</taxon>
        <taxon>Sophophora</taxon>
    </lineage>
</organism>
<proteinExistence type="predicted"/>
<feature type="region of interest" description="Disordered" evidence="1">
    <location>
        <begin position="24"/>
        <end position="53"/>
    </location>
</feature>
<dbReference type="Proteomes" id="UP001500889">
    <property type="component" value="Chromosome J"/>
</dbReference>
<gene>
    <name evidence="2" type="ORF">DMAD_05169</name>
</gene>
<evidence type="ECO:0000256" key="1">
    <source>
        <dbReference type="SAM" id="MobiDB-lite"/>
    </source>
</evidence>
<feature type="compositionally biased region" description="Acidic residues" evidence="1">
    <location>
        <begin position="42"/>
        <end position="53"/>
    </location>
</feature>
<sequence>MTLSKITLEDCLGKVLLEDKQLVENSDSANSSDHTDLALEATDTEEDTEEPSEFDQILIGIQERMSRVMARVNSSCTLINQLHRDLKAQLSIRMNTDEAKVDIEMASQEKMTENLCGSSPNN</sequence>
<name>A0AAU9FLQ5_DROMD</name>
<protein>
    <submittedName>
        <fullName evidence="2">Uncharacterized protein</fullName>
    </submittedName>
</protein>
<keyword evidence="3" id="KW-1185">Reference proteome</keyword>
<accession>A0AAU9FLQ5</accession>
<reference evidence="2 3" key="1">
    <citation type="submission" date="2024-02" db="EMBL/GenBank/DDBJ databases">
        <title>A chromosome-level genome assembly of Drosophila madeirensis, a fruit fly species endemic to Madeira island.</title>
        <authorList>
            <person name="Tomihara K."/>
            <person name="Llopart A."/>
            <person name="Yamamoto D."/>
        </authorList>
    </citation>
    <scope>NUCLEOTIDE SEQUENCE [LARGE SCALE GENOMIC DNA]</scope>
    <source>
        <strain evidence="2 3">RF1</strain>
    </source>
</reference>
<evidence type="ECO:0000313" key="3">
    <source>
        <dbReference type="Proteomes" id="UP001500889"/>
    </source>
</evidence>